<dbReference type="AlphaFoldDB" id="A0A7S1GN22"/>
<comment type="catalytic activity">
    <reaction evidence="7">
        <text>L-threonyl-[protein] + ATP = O-phospho-L-threonyl-[protein] + ADP + H(+)</text>
        <dbReference type="Rhea" id="RHEA:46608"/>
        <dbReference type="Rhea" id="RHEA-COMP:11060"/>
        <dbReference type="Rhea" id="RHEA-COMP:11605"/>
        <dbReference type="ChEBI" id="CHEBI:15378"/>
        <dbReference type="ChEBI" id="CHEBI:30013"/>
        <dbReference type="ChEBI" id="CHEBI:30616"/>
        <dbReference type="ChEBI" id="CHEBI:61977"/>
        <dbReference type="ChEBI" id="CHEBI:456216"/>
        <dbReference type="EC" id="2.7.11.1"/>
    </reaction>
</comment>
<keyword evidence="4" id="KW-0547">Nucleotide-binding</keyword>
<name>A0A7S1GN22_CYCTE</name>
<protein>
    <recommendedName>
        <fullName evidence="1">non-specific serine/threonine protein kinase</fullName>
        <ecNumber evidence="1">2.7.11.1</ecNumber>
    </recommendedName>
</protein>
<dbReference type="InterPro" id="IPR011009">
    <property type="entry name" value="Kinase-like_dom_sf"/>
</dbReference>
<dbReference type="PROSITE" id="PS50011">
    <property type="entry name" value="PROTEIN_KINASE_DOM"/>
    <property type="match status" value="1"/>
</dbReference>
<evidence type="ECO:0000256" key="1">
    <source>
        <dbReference type="ARBA" id="ARBA00012513"/>
    </source>
</evidence>
<gene>
    <name evidence="11" type="ORF">CTEN0397_LOCUS9999</name>
</gene>
<accession>A0A7S1GN22</accession>
<dbReference type="EMBL" id="HBFW01015665">
    <property type="protein sequence ID" value="CAD8938936.1"/>
    <property type="molecule type" value="Transcribed_RNA"/>
</dbReference>
<keyword evidence="5" id="KW-0418">Kinase</keyword>
<keyword evidence="3" id="KW-0808">Transferase</keyword>
<feature type="region of interest" description="Disordered" evidence="9">
    <location>
        <begin position="1"/>
        <end position="22"/>
    </location>
</feature>
<organism evidence="11">
    <name type="scientific">Cyclophora tenuis</name>
    <name type="common">Marine diatom</name>
    <dbReference type="NCBI Taxonomy" id="216820"/>
    <lineage>
        <taxon>Eukaryota</taxon>
        <taxon>Sar</taxon>
        <taxon>Stramenopiles</taxon>
        <taxon>Ochrophyta</taxon>
        <taxon>Bacillariophyta</taxon>
        <taxon>Fragilariophyceae</taxon>
        <taxon>Fragilariophycidae</taxon>
        <taxon>Cyclophorales</taxon>
        <taxon>Cyclophoraceae</taxon>
        <taxon>Cyclophora</taxon>
    </lineage>
</organism>
<evidence type="ECO:0000256" key="6">
    <source>
        <dbReference type="ARBA" id="ARBA00022840"/>
    </source>
</evidence>
<evidence type="ECO:0000256" key="3">
    <source>
        <dbReference type="ARBA" id="ARBA00022679"/>
    </source>
</evidence>
<dbReference type="PANTHER" id="PTHR43895:SF32">
    <property type="entry name" value="SERINE_THREONINE-PROTEIN KINASE CHK1"/>
    <property type="match status" value="1"/>
</dbReference>
<keyword evidence="2" id="KW-0723">Serine/threonine-protein kinase</keyword>
<evidence type="ECO:0000256" key="5">
    <source>
        <dbReference type="ARBA" id="ARBA00022777"/>
    </source>
</evidence>
<proteinExistence type="predicted"/>
<evidence type="ECO:0000256" key="9">
    <source>
        <dbReference type="SAM" id="MobiDB-lite"/>
    </source>
</evidence>
<dbReference type="PROSITE" id="PS00108">
    <property type="entry name" value="PROTEIN_KINASE_ST"/>
    <property type="match status" value="1"/>
</dbReference>
<comment type="catalytic activity">
    <reaction evidence="8">
        <text>L-seryl-[protein] + ATP = O-phospho-L-seryl-[protein] + ADP + H(+)</text>
        <dbReference type="Rhea" id="RHEA:17989"/>
        <dbReference type="Rhea" id="RHEA-COMP:9863"/>
        <dbReference type="Rhea" id="RHEA-COMP:11604"/>
        <dbReference type="ChEBI" id="CHEBI:15378"/>
        <dbReference type="ChEBI" id="CHEBI:29999"/>
        <dbReference type="ChEBI" id="CHEBI:30616"/>
        <dbReference type="ChEBI" id="CHEBI:83421"/>
        <dbReference type="ChEBI" id="CHEBI:456216"/>
        <dbReference type="EC" id="2.7.11.1"/>
    </reaction>
</comment>
<evidence type="ECO:0000313" key="11">
    <source>
        <dbReference type="EMBL" id="CAD8938936.1"/>
    </source>
</evidence>
<dbReference type="InterPro" id="IPR000719">
    <property type="entry name" value="Prot_kinase_dom"/>
</dbReference>
<dbReference type="GO" id="GO:0004674">
    <property type="term" value="F:protein serine/threonine kinase activity"/>
    <property type="evidence" value="ECO:0007669"/>
    <property type="project" value="UniProtKB-KW"/>
</dbReference>
<dbReference type="SMART" id="SM00220">
    <property type="entry name" value="S_TKc"/>
    <property type="match status" value="1"/>
</dbReference>
<dbReference type="EC" id="2.7.11.1" evidence="1"/>
<dbReference type="Gene3D" id="1.10.510.10">
    <property type="entry name" value="Transferase(Phosphotransferase) domain 1"/>
    <property type="match status" value="2"/>
</dbReference>
<dbReference type="SUPFAM" id="SSF56112">
    <property type="entry name" value="Protein kinase-like (PK-like)"/>
    <property type="match status" value="1"/>
</dbReference>
<evidence type="ECO:0000256" key="7">
    <source>
        <dbReference type="ARBA" id="ARBA00047899"/>
    </source>
</evidence>
<dbReference type="InterPro" id="IPR008271">
    <property type="entry name" value="Ser/Thr_kinase_AS"/>
</dbReference>
<evidence type="ECO:0000256" key="2">
    <source>
        <dbReference type="ARBA" id="ARBA00022527"/>
    </source>
</evidence>
<evidence type="ECO:0000259" key="10">
    <source>
        <dbReference type="PROSITE" id="PS50011"/>
    </source>
</evidence>
<evidence type="ECO:0000256" key="8">
    <source>
        <dbReference type="ARBA" id="ARBA00048679"/>
    </source>
</evidence>
<reference evidence="11" key="1">
    <citation type="submission" date="2021-01" db="EMBL/GenBank/DDBJ databases">
        <authorList>
            <person name="Corre E."/>
            <person name="Pelletier E."/>
            <person name="Niang G."/>
            <person name="Scheremetjew M."/>
            <person name="Finn R."/>
            <person name="Kale V."/>
            <person name="Holt S."/>
            <person name="Cochrane G."/>
            <person name="Meng A."/>
            <person name="Brown T."/>
            <person name="Cohen L."/>
        </authorList>
    </citation>
    <scope>NUCLEOTIDE SEQUENCE</scope>
    <source>
        <strain evidence="11">ECT3854</strain>
    </source>
</reference>
<feature type="domain" description="Protein kinase" evidence="10">
    <location>
        <begin position="1"/>
        <end position="450"/>
    </location>
</feature>
<sequence length="457" mass="50830">MAIERVNAGHPPPSQPPSRVATDNSSLTSVSFLSNPVTMANTRTGLYRAAATERITIFSETLNAFIAVPAVPPKYLRWLRQRRSATKEIRNMMLIGRHRNVVHLYEVLEFIQESKSTMFLVLELVRGGELFDLISSNGTGMRGMEGLDSEFVMRKFFAELASGIFYCHANGIAHRDLKPENLLVHTEGDDETTLKIADFGLSATFAVGDDETVKDSLASPTVSPSRVSYMDSETAYYSTPLSVQALERETSAQHQEQRQRTSSLSQSISAIGAQALQYLTCGAMEDVEWCAPSGGVEEEISGTPLRRMTSVVGSPHYVAPEIISQSDKEKKHNAAGYDGTKADVWSAGVILYAMLFRSLPFGEDLLRCPRYQSFRKWYDEARQVAGGRRSNAMAALNPIITDSDKEDMLGPHWFFPFDTSPASRDLIVAMLNPDPDERLSIQLVLQHPWMLNDDNYT</sequence>
<dbReference type="GO" id="GO:0007165">
    <property type="term" value="P:signal transduction"/>
    <property type="evidence" value="ECO:0007669"/>
    <property type="project" value="TreeGrafter"/>
</dbReference>
<evidence type="ECO:0000256" key="4">
    <source>
        <dbReference type="ARBA" id="ARBA00022741"/>
    </source>
</evidence>
<keyword evidence="6" id="KW-0067">ATP-binding</keyword>
<dbReference type="Pfam" id="PF00069">
    <property type="entry name" value="Pkinase"/>
    <property type="match status" value="2"/>
</dbReference>
<dbReference type="GO" id="GO:0005524">
    <property type="term" value="F:ATP binding"/>
    <property type="evidence" value="ECO:0007669"/>
    <property type="project" value="UniProtKB-KW"/>
</dbReference>
<dbReference type="PANTHER" id="PTHR43895">
    <property type="entry name" value="CALCIUM/CALMODULIN-DEPENDENT PROTEIN KINASE KINASE-RELATED"/>
    <property type="match status" value="1"/>
</dbReference>